<name>A0ACB9V962_9CETA</name>
<comment type="caution">
    <text evidence="1">The sequence shown here is derived from an EMBL/GenBank/DDBJ whole genome shotgun (WGS) entry which is preliminary data.</text>
</comment>
<keyword evidence="2" id="KW-1185">Reference proteome</keyword>
<dbReference type="EMBL" id="CM043028">
    <property type="protein sequence ID" value="KAI4586489.1"/>
    <property type="molecule type" value="Genomic_DNA"/>
</dbReference>
<sequence length="251" mass="27343">MIRHSQSRGNHPSTQSLQERDTEGASSANPCRKERSMSLTEFILAFGPQRMYTDLSFAGNIANLRILVSVILMANAVLEKAGCAGPPGLPGHPGPPGIRGPPGPRGIPGLPGVTGIPGPSVKCPCQRKSAFTVKLSGQLPSPSKPVPFTEVLYNAQRDLQEDTGVFTCRVPGNYHFLFDVDLHHCKVTVQLMRDKNSVLEKHQVSTKEPRNLSGMLTLPLHVGEKVWLEAKVETEKPEQARVTIYFSGFLT</sequence>
<organism evidence="1 2">
    <name type="scientific">Ovis ammon polii x Ovis aries</name>
    <dbReference type="NCBI Taxonomy" id="2918886"/>
    <lineage>
        <taxon>Eukaryota</taxon>
        <taxon>Metazoa</taxon>
        <taxon>Chordata</taxon>
        <taxon>Craniata</taxon>
        <taxon>Vertebrata</taxon>
        <taxon>Euteleostomi</taxon>
        <taxon>Mammalia</taxon>
        <taxon>Eutheria</taxon>
        <taxon>Laurasiatheria</taxon>
        <taxon>Artiodactyla</taxon>
        <taxon>Ruminantia</taxon>
        <taxon>Pecora</taxon>
        <taxon>Bovidae</taxon>
        <taxon>Caprinae</taxon>
        <taxon>Ovis</taxon>
    </lineage>
</organism>
<accession>A0ACB9V962</accession>
<proteinExistence type="predicted"/>
<reference evidence="1" key="1">
    <citation type="submission" date="2022-03" db="EMBL/GenBank/DDBJ databases">
        <title>Genomic analyses of argali, domestic sheep and their hybrids provide insights into chromosomal evolution, heterosis and genetic basis of agronomic traits.</title>
        <authorList>
            <person name="Li M."/>
        </authorList>
    </citation>
    <scope>NUCLEOTIDE SEQUENCE</scope>
    <source>
        <strain evidence="1">F1 hybrid</strain>
    </source>
</reference>
<evidence type="ECO:0000313" key="1">
    <source>
        <dbReference type="EMBL" id="KAI4586489.1"/>
    </source>
</evidence>
<dbReference type="Proteomes" id="UP001057279">
    <property type="component" value="Linkage Group LG03"/>
</dbReference>
<protein>
    <submittedName>
        <fullName evidence="1">Uncharacterized protein</fullName>
    </submittedName>
</protein>
<gene>
    <name evidence="1" type="ORF">MJG53_004276</name>
</gene>
<evidence type="ECO:0000313" key="2">
    <source>
        <dbReference type="Proteomes" id="UP001057279"/>
    </source>
</evidence>